<organism evidence="6 7">
    <name type="scientific">Anaeromicropila populeti</name>
    <dbReference type="NCBI Taxonomy" id="37658"/>
    <lineage>
        <taxon>Bacteria</taxon>
        <taxon>Bacillati</taxon>
        <taxon>Bacillota</taxon>
        <taxon>Clostridia</taxon>
        <taxon>Lachnospirales</taxon>
        <taxon>Lachnospiraceae</taxon>
        <taxon>Anaeromicropila</taxon>
    </lineage>
</organism>
<dbReference type="GO" id="GO:0003677">
    <property type="term" value="F:DNA binding"/>
    <property type="evidence" value="ECO:0007669"/>
    <property type="project" value="UniProtKB-KW"/>
</dbReference>
<dbReference type="CDD" id="cd07377">
    <property type="entry name" value="WHTH_GntR"/>
    <property type="match status" value="1"/>
</dbReference>
<dbReference type="InterPro" id="IPR036390">
    <property type="entry name" value="WH_DNA-bd_sf"/>
</dbReference>
<dbReference type="InterPro" id="IPR036388">
    <property type="entry name" value="WH-like_DNA-bd_sf"/>
</dbReference>
<keyword evidence="7" id="KW-1185">Reference proteome</keyword>
<dbReference type="RefSeq" id="WP_092559618.1">
    <property type="nucleotide sequence ID" value="NZ_FOYZ01000003.1"/>
</dbReference>
<evidence type="ECO:0000313" key="7">
    <source>
        <dbReference type="Proteomes" id="UP000199659"/>
    </source>
</evidence>
<dbReference type="Gene3D" id="3.30.70.1450">
    <property type="entry name" value="Regulator of K+ conductance, C-terminal domain"/>
    <property type="match status" value="1"/>
</dbReference>
<keyword evidence="1" id="KW-0805">Transcription regulation</keyword>
<dbReference type="PROSITE" id="PS51202">
    <property type="entry name" value="RCK_C"/>
    <property type="match status" value="1"/>
</dbReference>
<dbReference type="InterPro" id="IPR000524">
    <property type="entry name" value="Tscrpt_reg_HTH_GntR"/>
</dbReference>
<proteinExistence type="predicted"/>
<name>A0A1I6IQG4_9FIRM</name>
<dbReference type="InterPro" id="IPR050679">
    <property type="entry name" value="Bact_HTH_transcr_reg"/>
</dbReference>
<evidence type="ECO:0000259" key="4">
    <source>
        <dbReference type="PROSITE" id="PS50949"/>
    </source>
</evidence>
<feature type="domain" description="RCK C-terminal" evidence="5">
    <location>
        <begin position="121"/>
        <end position="206"/>
    </location>
</feature>
<accession>A0A1I6IQG4</accession>
<dbReference type="GO" id="GO:0006813">
    <property type="term" value="P:potassium ion transport"/>
    <property type="evidence" value="ECO:0007669"/>
    <property type="project" value="InterPro"/>
</dbReference>
<dbReference type="GO" id="GO:0003700">
    <property type="term" value="F:DNA-binding transcription factor activity"/>
    <property type="evidence" value="ECO:0007669"/>
    <property type="project" value="InterPro"/>
</dbReference>
<dbReference type="Proteomes" id="UP000199659">
    <property type="component" value="Unassembled WGS sequence"/>
</dbReference>
<dbReference type="SMART" id="SM00345">
    <property type="entry name" value="HTH_GNTR"/>
    <property type="match status" value="1"/>
</dbReference>
<dbReference type="PANTHER" id="PTHR44846:SF17">
    <property type="entry name" value="GNTR-FAMILY TRANSCRIPTIONAL REGULATOR"/>
    <property type="match status" value="1"/>
</dbReference>
<gene>
    <name evidence="6" type="ORF">SAMN05661086_01022</name>
</gene>
<dbReference type="Pfam" id="PF00392">
    <property type="entry name" value="GntR"/>
    <property type="match status" value="1"/>
</dbReference>
<dbReference type="Gene3D" id="1.10.10.10">
    <property type="entry name" value="Winged helix-like DNA-binding domain superfamily/Winged helix DNA-binding domain"/>
    <property type="match status" value="1"/>
</dbReference>
<evidence type="ECO:0000259" key="5">
    <source>
        <dbReference type="PROSITE" id="PS51202"/>
    </source>
</evidence>
<dbReference type="GO" id="GO:0045892">
    <property type="term" value="P:negative regulation of DNA-templated transcription"/>
    <property type="evidence" value="ECO:0007669"/>
    <property type="project" value="TreeGrafter"/>
</dbReference>
<dbReference type="InterPro" id="IPR006037">
    <property type="entry name" value="RCK_C"/>
</dbReference>
<evidence type="ECO:0000256" key="1">
    <source>
        <dbReference type="ARBA" id="ARBA00023015"/>
    </source>
</evidence>
<evidence type="ECO:0000256" key="2">
    <source>
        <dbReference type="ARBA" id="ARBA00023125"/>
    </source>
</evidence>
<keyword evidence="3" id="KW-0804">Transcription</keyword>
<sequence>MEHKIQIPTYEKIAIDLANRIYNGSFKIGDKLHGRSTLASEYKVSPETIRRAVKILEDVHIVKSNRGSGIEVLSREKAFEYMNRFSNLESVRDLEKQVHNILLEKERLDLYLQDTLKKILDYSGRLRNTNPLTPIEIEVPGNFIHLGKTISEVKFWQNTGGTIIGIKREGNLIVSPGPYVLILEKDILLIVGDEKIYPQVCHFLNVNLL</sequence>
<dbReference type="GO" id="GO:0008324">
    <property type="term" value="F:monoatomic cation transmembrane transporter activity"/>
    <property type="evidence" value="ECO:0007669"/>
    <property type="project" value="InterPro"/>
</dbReference>
<keyword evidence="2" id="KW-0238">DNA-binding</keyword>
<dbReference type="AlphaFoldDB" id="A0A1I6IQG4"/>
<dbReference type="STRING" id="37658.SAMN05661086_01022"/>
<dbReference type="InterPro" id="IPR036721">
    <property type="entry name" value="RCK_C_sf"/>
</dbReference>
<dbReference type="EMBL" id="FOYZ01000003">
    <property type="protein sequence ID" value="SFR68881.1"/>
    <property type="molecule type" value="Genomic_DNA"/>
</dbReference>
<dbReference type="PROSITE" id="PS50949">
    <property type="entry name" value="HTH_GNTR"/>
    <property type="match status" value="1"/>
</dbReference>
<dbReference type="Pfam" id="PF02080">
    <property type="entry name" value="TrkA_C"/>
    <property type="match status" value="1"/>
</dbReference>
<feature type="domain" description="HTH gntR-type" evidence="4">
    <location>
        <begin position="7"/>
        <end position="75"/>
    </location>
</feature>
<evidence type="ECO:0000313" key="6">
    <source>
        <dbReference type="EMBL" id="SFR68881.1"/>
    </source>
</evidence>
<protein>
    <submittedName>
        <fullName evidence="6">Transcriptional regulator, GntR family</fullName>
    </submittedName>
</protein>
<dbReference type="OrthoDB" id="226679at2"/>
<dbReference type="SUPFAM" id="SSF46785">
    <property type="entry name" value="Winged helix' DNA-binding domain"/>
    <property type="match status" value="1"/>
</dbReference>
<evidence type="ECO:0000256" key="3">
    <source>
        <dbReference type="ARBA" id="ARBA00023163"/>
    </source>
</evidence>
<reference evidence="6 7" key="1">
    <citation type="submission" date="2016-10" db="EMBL/GenBank/DDBJ databases">
        <authorList>
            <person name="de Groot N.N."/>
        </authorList>
    </citation>
    <scope>NUCLEOTIDE SEQUENCE [LARGE SCALE GENOMIC DNA]</scope>
    <source>
        <strain evidence="6 7">743A</strain>
    </source>
</reference>
<dbReference type="PANTHER" id="PTHR44846">
    <property type="entry name" value="MANNOSYL-D-GLYCERATE TRANSPORT/METABOLISM SYSTEM REPRESSOR MNGR-RELATED"/>
    <property type="match status" value="1"/>
</dbReference>
<dbReference type="SUPFAM" id="SSF116726">
    <property type="entry name" value="TrkA C-terminal domain-like"/>
    <property type="match status" value="1"/>
</dbReference>